<proteinExistence type="predicted"/>
<organism evidence="2 3">
    <name type="scientific">Neokomagataea anthophila</name>
    <dbReference type="NCBI Taxonomy" id="2826925"/>
    <lineage>
        <taxon>Bacteria</taxon>
        <taxon>Pseudomonadati</taxon>
        <taxon>Pseudomonadota</taxon>
        <taxon>Alphaproteobacteria</taxon>
        <taxon>Acetobacterales</taxon>
        <taxon>Acetobacteraceae</taxon>
        <taxon>Neokomagataea</taxon>
    </lineage>
</organism>
<feature type="transmembrane region" description="Helical" evidence="1">
    <location>
        <begin position="351"/>
        <end position="368"/>
    </location>
</feature>
<reference evidence="2 3" key="1">
    <citation type="submission" date="2021-04" db="EMBL/GenBank/DDBJ databases">
        <title>The complete genome sequence of Neokomagataea sp. TBRC 2177.</title>
        <authorList>
            <person name="Charoenyingcharoen P."/>
            <person name="Yukphan P."/>
        </authorList>
    </citation>
    <scope>NUCLEOTIDE SEQUENCE [LARGE SCALE GENOMIC DNA]</scope>
    <source>
        <strain evidence="2 3">TBRC 2177</strain>
    </source>
</reference>
<feature type="transmembrane region" description="Helical" evidence="1">
    <location>
        <begin position="290"/>
        <end position="306"/>
    </location>
</feature>
<keyword evidence="1" id="KW-0472">Membrane</keyword>
<feature type="transmembrane region" description="Helical" evidence="1">
    <location>
        <begin position="64"/>
        <end position="82"/>
    </location>
</feature>
<dbReference type="RefSeq" id="WP_211681248.1">
    <property type="nucleotide sequence ID" value="NZ_JAGRQH010000003.1"/>
</dbReference>
<keyword evidence="3" id="KW-1185">Reference proteome</keyword>
<comment type="caution">
    <text evidence="2">The sequence shown here is derived from an EMBL/GenBank/DDBJ whole genome shotgun (WGS) entry which is preliminary data.</text>
</comment>
<dbReference type="EMBL" id="JAGRQH010000003">
    <property type="protein sequence ID" value="MBR0559606.1"/>
    <property type="molecule type" value="Genomic_DNA"/>
</dbReference>
<keyword evidence="1" id="KW-0812">Transmembrane</keyword>
<sequence>MTSRIKTLITALCFVLALLYLALALHISSLWPKTSDQAGYFEAGLAVLHGNWRLHGWMLTPPDFWTSDIALSALLAGVWHLLGHPEQSPVLMMLQPAILWTGLVLSAFYITLKRLSTLGQRLGAAILLLPCLAFPLMRSPMAYFITLSAIHVGTVIYGLWALHWADYALKTQKKHPLYLCALMILLGTIGDPLMDYTATGAILGCTLLCAQTPHKQRLRVIIGTIIAAIGGKGLVALNTAQGGFQTEAMESRFSTWEQLGHNIGTTVHDLLLVFGADPSGRLINASLPEILRIGLVLLGIIALGYTTRTWWHTRTANFTLLLTLFTGLNLCALAFSNRIELDGNPIATARYLFPAWAALSCLIALHWARHRYAISLALLVLYTTIQADKHDLPHHSTGILSAEDGALYHFLDQHDLSIGIGSWWSSLNIQAASLQRIQVMPGMHDAQGNIHPFFHIQPSFDWNTLTKKRFFVLLPQPEETFSKTDILHSFGEPSETYKIGRYDILIYPNTHSLPKPH</sequence>
<evidence type="ECO:0000256" key="1">
    <source>
        <dbReference type="SAM" id="Phobius"/>
    </source>
</evidence>
<dbReference type="Proteomes" id="UP000677812">
    <property type="component" value="Unassembled WGS sequence"/>
</dbReference>
<feature type="transmembrane region" description="Helical" evidence="1">
    <location>
        <begin position="94"/>
        <end position="112"/>
    </location>
</feature>
<feature type="transmembrane region" description="Helical" evidence="1">
    <location>
        <begin position="143"/>
        <end position="164"/>
    </location>
</feature>
<gene>
    <name evidence="2" type="ORF">KB213_06000</name>
</gene>
<evidence type="ECO:0008006" key="4">
    <source>
        <dbReference type="Google" id="ProtNLM"/>
    </source>
</evidence>
<accession>A0ABS5E724</accession>
<feature type="transmembrane region" description="Helical" evidence="1">
    <location>
        <begin position="220"/>
        <end position="240"/>
    </location>
</feature>
<feature type="transmembrane region" description="Helical" evidence="1">
    <location>
        <begin position="318"/>
        <end position="339"/>
    </location>
</feature>
<keyword evidence="1" id="KW-1133">Transmembrane helix</keyword>
<evidence type="ECO:0000313" key="2">
    <source>
        <dbReference type="EMBL" id="MBR0559606.1"/>
    </source>
</evidence>
<protein>
    <recommendedName>
        <fullName evidence="4">Glycosyltransferase RgtA/B/C/D-like domain-containing protein</fullName>
    </recommendedName>
</protein>
<name>A0ABS5E724_9PROT</name>
<evidence type="ECO:0000313" key="3">
    <source>
        <dbReference type="Proteomes" id="UP000677812"/>
    </source>
</evidence>